<evidence type="ECO:0000256" key="1">
    <source>
        <dbReference type="ARBA" id="ARBA00000085"/>
    </source>
</evidence>
<evidence type="ECO:0000259" key="13">
    <source>
        <dbReference type="PROSITE" id="PS50109"/>
    </source>
</evidence>
<dbReference type="CDD" id="cd00082">
    <property type="entry name" value="HisKA"/>
    <property type="match status" value="1"/>
</dbReference>
<keyword evidence="7" id="KW-0418">Kinase</keyword>
<proteinExistence type="inferred from homology"/>
<dbReference type="Gene3D" id="3.30.565.10">
    <property type="entry name" value="Histidine kinase-like ATPase, C-terminal domain"/>
    <property type="match status" value="1"/>
</dbReference>
<dbReference type="FunFam" id="1.10.287.130:FF:000002">
    <property type="entry name" value="Two-component osmosensing histidine kinase"/>
    <property type="match status" value="1"/>
</dbReference>
<dbReference type="InterPro" id="IPR000014">
    <property type="entry name" value="PAS"/>
</dbReference>
<dbReference type="SMART" id="SM00091">
    <property type="entry name" value="PAS"/>
    <property type="match status" value="1"/>
</dbReference>
<dbReference type="Pfam" id="PF01590">
    <property type="entry name" value="GAF"/>
    <property type="match status" value="1"/>
</dbReference>
<dbReference type="SMART" id="SM00387">
    <property type="entry name" value="HATPase_c"/>
    <property type="match status" value="1"/>
</dbReference>
<dbReference type="InterPro" id="IPR029016">
    <property type="entry name" value="GAF-like_dom_sf"/>
</dbReference>
<accession>A0AA45WTI2</accession>
<evidence type="ECO:0000256" key="6">
    <source>
        <dbReference type="ARBA" id="ARBA00022741"/>
    </source>
</evidence>
<protein>
    <recommendedName>
        <fullName evidence="12">Circadian input-output histidine kinase CikA</fullName>
        <ecNumber evidence="3">2.7.13.3</ecNumber>
    </recommendedName>
    <alternativeName>
        <fullName evidence="11">Sensory/regulatory protein RpfC</fullName>
    </alternativeName>
</protein>
<keyword evidence="5" id="KW-0808">Transferase</keyword>
<dbReference type="SUPFAM" id="SSF55785">
    <property type="entry name" value="PYP-like sensor domain (PAS domain)"/>
    <property type="match status" value="1"/>
</dbReference>
<dbReference type="InterPro" id="IPR000700">
    <property type="entry name" value="PAS-assoc_C"/>
</dbReference>
<evidence type="ECO:0000256" key="5">
    <source>
        <dbReference type="ARBA" id="ARBA00022679"/>
    </source>
</evidence>
<comment type="catalytic activity">
    <reaction evidence="1">
        <text>ATP + protein L-histidine = ADP + protein N-phospho-L-histidine.</text>
        <dbReference type="EC" id="2.7.13.3"/>
    </reaction>
</comment>
<reference evidence="16" key="1">
    <citation type="submission" date="2017-05" db="EMBL/GenBank/DDBJ databases">
        <authorList>
            <person name="Varghese N."/>
            <person name="Submissions S."/>
        </authorList>
    </citation>
    <scope>NUCLEOTIDE SEQUENCE</scope>
    <source>
        <strain evidence="16">Su22</strain>
    </source>
</reference>
<dbReference type="Pfam" id="PF08448">
    <property type="entry name" value="PAS_4"/>
    <property type="match status" value="1"/>
</dbReference>
<evidence type="ECO:0000256" key="12">
    <source>
        <dbReference type="ARBA" id="ARBA00074306"/>
    </source>
</evidence>
<dbReference type="InterPro" id="IPR003594">
    <property type="entry name" value="HATPase_dom"/>
</dbReference>
<evidence type="ECO:0000313" key="17">
    <source>
        <dbReference type="Proteomes" id="UP001158066"/>
    </source>
</evidence>
<comment type="caution">
    <text evidence="16">The sequence shown here is derived from an EMBL/GenBank/DDBJ whole genome shotgun (WGS) entry which is preliminary data.</text>
</comment>
<dbReference type="PANTHER" id="PTHR45339:SF3">
    <property type="entry name" value="HISTIDINE KINASE"/>
    <property type="match status" value="1"/>
</dbReference>
<sequence length="569" mass="65760">MMSTSDSGNGSRQEGYHSICELQSVIIRLFSGFINSNSMVTDEAIQLILGELAKYVQADRVNVVYYDFEKQICKNIYEYCAPGIEEQIHNLQEIPINHRLEVLNCHRDHQIYEVTDVSMMTPGNFRNSLTDQKTKSLINFPIYDDGGLVGYVGFDAVREHRIYRMEEKQLLQVFSQVLIHHVRRVQIEENLKRSEERYRTLTNDLPAMICEYLPDSTLTYVNQAYCDYHGMSKDEMLGLKMLQFIPENVRAQAQKKYLDLTPDNPLQVTTHYVIWNGEVRWHEWRDRAFFDDLGTMVRLQGIGFDITQRKDAEKLLKEKNNELLSAKEAAEAAYVAKGRFLASMSHELRTPMNGFMGMLQLLQMTNLDQEQQDYIQLAEKASVQLLRLIDQILDYSRIEAQKVRLQNKSFLVDDLLEDIRQSTKQFWQHKDLHLTFMKMPNVPPILMGDVQRLQQVVQNLVENAAKFTEKGSIVVSVQKTEKEQRNSEINLLWKVADTGIGIHQDHHQRIFEHFSQVDIPSGSINGGVGLGLAICKQLVEMMGGMIWVDSQVDQGTTVHFTTRHYILES</sequence>
<dbReference type="Gene3D" id="3.30.450.20">
    <property type="entry name" value="PAS domain"/>
    <property type="match status" value="1"/>
</dbReference>
<evidence type="ECO:0000259" key="14">
    <source>
        <dbReference type="PROSITE" id="PS50112"/>
    </source>
</evidence>
<dbReference type="SUPFAM" id="SSF55781">
    <property type="entry name" value="GAF domain-like"/>
    <property type="match status" value="1"/>
</dbReference>
<keyword evidence="4" id="KW-0597">Phosphoprotein</keyword>
<feature type="domain" description="PAC" evidence="15">
    <location>
        <begin position="266"/>
        <end position="318"/>
    </location>
</feature>
<keyword evidence="8" id="KW-0067">ATP-binding</keyword>
<dbReference type="AlphaFoldDB" id="A0AA45WTI2"/>
<evidence type="ECO:0000256" key="9">
    <source>
        <dbReference type="ARBA" id="ARBA00023012"/>
    </source>
</evidence>
<keyword evidence="17" id="KW-1185">Reference proteome</keyword>
<dbReference type="NCBIfam" id="TIGR00229">
    <property type="entry name" value="sensory_box"/>
    <property type="match status" value="1"/>
</dbReference>
<evidence type="ECO:0000256" key="3">
    <source>
        <dbReference type="ARBA" id="ARBA00012438"/>
    </source>
</evidence>
<name>A0AA45WTI2_9CLOT</name>
<dbReference type="SUPFAM" id="SSF47384">
    <property type="entry name" value="Homodimeric domain of signal transducing histidine kinase"/>
    <property type="match status" value="1"/>
</dbReference>
<feature type="domain" description="PAS" evidence="14">
    <location>
        <begin position="194"/>
        <end position="238"/>
    </location>
</feature>
<dbReference type="InterPro" id="IPR003018">
    <property type="entry name" value="GAF"/>
</dbReference>
<dbReference type="PROSITE" id="PS50112">
    <property type="entry name" value="PAS"/>
    <property type="match status" value="1"/>
</dbReference>
<gene>
    <name evidence="16" type="ORF">SAMN06296020_10246</name>
</gene>
<evidence type="ECO:0000256" key="4">
    <source>
        <dbReference type="ARBA" id="ARBA00022553"/>
    </source>
</evidence>
<dbReference type="InterPro" id="IPR004358">
    <property type="entry name" value="Sig_transdc_His_kin-like_C"/>
</dbReference>
<dbReference type="PROSITE" id="PS50113">
    <property type="entry name" value="PAC"/>
    <property type="match status" value="1"/>
</dbReference>
<dbReference type="Gene3D" id="1.10.287.130">
    <property type="match status" value="1"/>
</dbReference>
<dbReference type="CDD" id="cd00130">
    <property type="entry name" value="PAS"/>
    <property type="match status" value="1"/>
</dbReference>
<dbReference type="Proteomes" id="UP001158066">
    <property type="component" value="Unassembled WGS sequence"/>
</dbReference>
<evidence type="ECO:0000256" key="11">
    <source>
        <dbReference type="ARBA" id="ARBA00068150"/>
    </source>
</evidence>
<dbReference type="PANTHER" id="PTHR45339">
    <property type="entry name" value="HYBRID SIGNAL TRANSDUCTION HISTIDINE KINASE J"/>
    <property type="match status" value="1"/>
</dbReference>
<keyword evidence="9" id="KW-0902">Two-component regulatory system</keyword>
<dbReference type="Gene3D" id="3.30.450.40">
    <property type="match status" value="1"/>
</dbReference>
<dbReference type="CDD" id="cd16922">
    <property type="entry name" value="HATPase_EvgS-ArcB-TorS-like"/>
    <property type="match status" value="1"/>
</dbReference>
<evidence type="ECO:0000256" key="7">
    <source>
        <dbReference type="ARBA" id="ARBA00022777"/>
    </source>
</evidence>
<dbReference type="Pfam" id="PF00512">
    <property type="entry name" value="HisKA"/>
    <property type="match status" value="1"/>
</dbReference>
<dbReference type="PROSITE" id="PS50109">
    <property type="entry name" value="HIS_KIN"/>
    <property type="match status" value="1"/>
</dbReference>
<evidence type="ECO:0000256" key="8">
    <source>
        <dbReference type="ARBA" id="ARBA00022840"/>
    </source>
</evidence>
<dbReference type="GO" id="GO:0000155">
    <property type="term" value="F:phosphorelay sensor kinase activity"/>
    <property type="evidence" value="ECO:0007669"/>
    <property type="project" value="InterPro"/>
</dbReference>
<dbReference type="SUPFAM" id="SSF55874">
    <property type="entry name" value="ATPase domain of HSP90 chaperone/DNA topoisomerase II/histidine kinase"/>
    <property type="match status" value="1"/>
</dbReference>
<evidence type="ECO:0000256" key="2">
    <source>
        <dbReference type="ARBA" id="ARBA00006402"/>
    </source>
</evidence>
<evidence type="ECO:0000256" key="10">
    <source>
        <dbReference type="ARBA" id="ARBA00064003"/>
    </source>
</evidence>
<dbReference type="InterPro" id="IPR005467">
    <property type="entry name" value="His_kinase_dom"/>
</dbReference>
<dbReference type="InterPro" id="IPR036097">
    <property type="entry name" value="HisK_dim/P_sf"/>
</dbReference>
<dbReference type="GO" id="GO:0005524">
    <property type="term" value="F:ATP binding"/>
    <property type="evidence" value="ECO:0007669"/>
    <property type="project" value="UniProtKB-KW"/>
</dbReference>
<dbReference type="PRINTS" id="PR00344">
    <property type="entry name" value="BCTRLSENSOR"/>
</dbReference>
<dbReference type="InterPro" id="IPR035965">
    <property type="entry name" value="PAS-like_dom_sf"/>
</dbReference>
<dbReference type="InterPro" id="IPR013656">
    <property type="entry name" value="PAS_4"/>
</dbReference>
<comment type="subunit">
    <text evidence="10">At low DSF concentrations, interacts with RpfF.</text>
</comment>
<dbReference type="InterPro" id="IPR036890">
    <property type="entry name" value="HATPase_C_sf"/>
</dbReference>
<feature type="domain" description="Histidine kinase" evidence="13">
    <location>
        <begin position="343"/>
        <end position="566"/>
    </location>
</feature>
<organism evidence="16 17">
    <name type="scientific">Anoxynatronum buryatiense</name>
    <dbReference type="NCBI Taxonomy" id="489973"/>
    <lineage>
        <taxon>Bacteria</taxon>
        <taxon>Bacillati</taxon>
        <taxon>Bacillota</taxon>
        <taxon>Clostridia</taxon>
        <taxon>Eubacteriales</taxon>
        <taxon>Clostridiaceae</taxon>
        <taxon>Anoxynatronum</taxon>
    </lineage>
</organism>
<dbReference type="EC" id="2.7.13.3" evidence="3"/>
<dbReference type="InterPro" id="IPR003661">
    <property type="entry name" value="HisK_dim/P_dom"/>
</dbReference>
<comment type="similarity">
    <text evidence="2">In the N-terminal section; belongs to the phytochrome family.</text>
</comment>
<dbReference type="FunFam" id="3.30.565.10:FF:000010">
    <property type="entry name" value="Sensor histidine kinase RcsC"/>
    <property type="match status" value="1"/>
</dbReference>
<keyword evidence="6" id="KW-0547">Nucleotide-binding</keyword>
<evidence type="ECO:0000259" key="15">
    <source>
        <dbReference type="PROSITE" id="PS50113"/>
    </source>
</evidence>
<dbReference type="EMBL" id="FXUF01000002">
    <property type="protein sequence ID" value="SMP43159.1"/>
    <property type="molecule type" value="Genomic_DNA"/>
</dbReference>
<evidence type="ECO:0000313" key="16">
    <source>
        <dbReference type="EMBL" id="SMP43159.1"/>
    </source>
</evidence>
<dbReference type="Pfam" id="PF02518">
    <property type="entry name" value="HATPase_c"/>
    <property type="match status" value="1"/>
</dbReference>
<dbReference type="SMART" id="SM00388">
    <property type="entry name" value="HisKA"/>
    <property type="match status" value="1"/>
</dbReference>